<name>A0A1I8F448_9PLAT</name>
<keyword evidence="1" id="KW-1185">Reference proteome</keyword>
<dbReference type="WBParaSite" id="maker-unitig_19861-snap-gene-0.2-mRNA-1">
    <property type="protein sequence ID" value="maker-unitig_19861-snap-gene-0.2-mRNA-1"/>
    <property type="gene ID" value="maker-unitig_19861-snap-gene-0.2"/>
</dbReference>
<dbReference type="AlphaFoldDB" id="A0A1I8F448"/>
<sequence>MEPTRMTEAMGDDGNDELLAKVQPAEVGEVDTELAACTLTPSATMPPLLAAAAAAVPKLLEEEEFAKSLLVVTHILLWRGVFCLSPRNFESYELVKPANWIRQEKLLEEMVLAAMRRSGRLVEF</sequence>
<evidence type="ECO:0000313" key="1">
    <source>
        <dbReference type="Proteomes" id="UP000095280"/>
    </source>
</evidence>
<accession>A0A1I8F448</accession>
<dbReference type="Proteomes" id="UP000095280">
    <property type="component" value="Unplaced"/>
</dbReference>
<organism evidence="1 2">
    <name type="scientific">Macrostomum lignano</name>
    <dbReference type="NCBI Taxonomy" id="282301"/>
    <lineage>
        <taxon>Eukaryota</taxon>
        <taxon>Metazoa</taxon>
        <taxon>Spiralia</taxon>
        <taxon>Lophotrochozoa</taxon>
        <taxon>Platyhelminthes</taxon>
        <taxon>Rhabditophora</taxon>
        <taxon>Macrostomorpha</taxon>
        <taxon>Macrostomida</taxon>
        <taxon>Macrostomidae</taxon>
        <taxon>Macrostomum</taxon>
    </lineage>
</organism>
<reference evidence="2" key="1">
    <citation type="submission" date="2016-11" db="UniProtKB">
        <authorList>
            <consortium name="WormBaseParasite"/>
        </authorList>
    </citation>
    <scope>IDENTIFICATION</scope>
</reference>
<protein>
    <submittedName>
        <fullName evidence="2">Uncharacterized protein</fullName>
    </submittedName>
</protein>
<proteinExistence type="predicted"/>
<evidence type="ECO:0000313" key="2">
    <source>
        <dbReference type="WBParaSite" id="maker-unitig_19861-snap-gene-0.2-mRNA-1"/>
    </source>
</evidence>